<sequence>MKAHHHLPEPFFFEGDNRGLLLVHGFTGSTAELRPMGKYFRDLGYTVHAPLLAGHGTTPEDMKRTSWPDWWSSVVQGYQHLVRSGCNPIYAAGLSMGGLLVLKLSLQYEVAAIATMSSPVYIKDRRAYLTPLLKRIIPYIRKEGRDEKPPYIKREVFLYDRIPLACVSSLLKLIGHVKRKLPEINVPVFIAQSGKDEVVDPRSACYLYRHIGSNCKELKWYPESTHIITLDIEKERLFTDLEKFFKRYEHLVK</sequence>
<dbReference type="Proteomes" id="UP000197032">
    <property type="component" value="Unassembled WGS sequence"/>
</dbReference>
<dbReference type="EMBL" id="BDGJ01000017">
    <property type="protein sequence ID" value="GAW91429.1"/>
    <property type="molecule type" value="Genomic_DNA"/>
</dbReference>
<dbReference type="InterPro" id="IPR012354">
    <property type="entry name" value="Esterase_lipase"/>
</dbReference>
<name>A0A1Z5HPH6_9FIRM</name>
<dbReference type="PIRSF" id="PIRSF017388">
    <property type="entry name" value="Esterase_lipase"/>
    <property type="match status" value="1"/>
</dbReference>
<organism evidence="4 5">
    <name type="scientific">Calderihabitans maritimus</name>
    <dbReference type="NCBI Taxonomy" id="1246530"/>
    <lineage>
        <taxon>Bacteria</taxon>
        <taxon>Bacillati</taxon>
        <taxon>Bacillota</taxon>
        <taxon>Clostridia</taxon>
        <taxon>Neomoorellales</taxon>
        <taxon>Calderihabitantaceae</taxon>
        <taxon>Calderihabitans</taxon>
    </lineage>
</organism>
<gene>
    <name evidence="4" type="ORF">KKC1_05910</name>
</gene>
<reference evidence="5" key="1">
    <citation type="journal article" date="2017" name="Appl. Environ. Microbiol.">
        <title>Genomic analysis of Calderihabitans maritimus KKC1, a thermophilic hydrogenogenic carboxydotrophic bacterium isolated from marine sediment.</title>
        <authorList>
            <person name="Omae K."/>
            <person name="Yoneda Y."/>
            <person name="Fukuyama Y."/>
            <person name="Yoshida T."/>
            <person name="Sako Y."/>
        </authorList>
    </citation>
    <scope>NUCLEOTIDE SEQUENCE [LARGE SCALE GENOMIC DNA]</scope>
    <source>
        <strain evidence="5">KKC1</strain>
    </source>
</reference>
<dbReference type="Pfam" id="PF12146">
    <property type="entry name" value="Hydrolase_4"/>
    <property type="match status" value="1"/>
</dbReference>
<feature type="active site" description="Nucleophile" evidence="1">
    <location>
        <position position="95"/>
    </location>
</feature>
<evidence type="ECO:0000313" key="4">
    <source>
        <dbReference type="EMBL" id="GAW91429.1"/>
    </source>
</evidence>
<dbReference type="InterPro" id="IPR051044">
    <property type="entry name" value="MAG_DAG_Lipase"/>
</dbReference>
<dbReference type="SUPFAM" id="SSF53474">
    <property type="entry name" value="alpha/beta-Hydrolases"/>
    <property type="match status" value="1"/>
</dbReference>
<evidence type="ECO:0000313" key="5">
    <source>
        <dbReference type="Proteomes" id="UP000197032"/>
    </source>
</evidence>
<feature type="active site" description="Charge relay system" evidence="1">
    <location>
        <position position="226"/>
    </location>
</feature>
<proteinExistence type="predicted"/>
<comment type="caution">
    <text evidence="4">The sequence shown here is derived from an EMBL/GenBank/DDBJ whole genome shotgun (WGS) entry which is preliminary data.</text>
</comment>
<feature type="binding site" evidence="2">
    <location>
        <position position="96"/>
    </location>
    <ligand>
        <name>substrate</name>
    </ligand>
</feature>
<feature type="binding site" evidence="2">
    <location>
        <position position="26"/>
    </location>
    <ligand>
        <name>substrate</name>
    </ligand>
</feature>
<dbReference type="Gene3D" id="3.40.50.1820">
    <property type="entry name" value="alpha/beta hydrolase"/>
    <property type="match status" value="1"/>
</dbReference>
<keyword evidence="5" id="KW-1185">Reference proteome</keyword>
<feature type="active site" description="Charge relay system" evidence="1">
    <location>
        <position position="196"/>
    </location>
</feature>
<feature type="domain" description="Serine aminopeptidase S33" evidence="3">
    <location>
        <begin position="20"/>
        <end position="231"/>
    </location>
</feature>
<dbReference type="GO" id="GO:0052689">
    <property type="term" value="F:carboxylic ester hydrolase activity"/>
    <property type="evidence" value="ECO:0007669"/>
    <property type="project" value="InterPro"/>
</dbReference>
<dbReference type="PANTHER" id="PTHR11614">
    <property type="entry name" value="PHOSPHOLIPASE-RELATED"/>
    <property type="match status" value="1"/>
</dbReference>
<dbReference type="RefSeq" id="WP_088552962.1">
    <property type="nucleotide sequence ID" value="NZ_BDGJ01000017.1"/>
</dbReference>
<evidence type="ECO:0000256" key="2">
    <source>
        <dbReference type="PIRSR" id="PIRSR017388-2"/>
    </source>
</evidence>
<dbReference type="InterPro" id="IPR029058">
    <property type="entry name" value="AB_hydrolase_fold"/>
</dbReference>
<evidence type="ECO:0000259" key="3">
    <source>
        <dbReference type="Pfam" id="PF12146"/>
    </source>
</evidence>
<evidence type="ECO:0000256" key="1">
    <source>
        <dbReference type="PIRSR" id="PIRSR017388-1"/>
    </source>
</evidence>
<dbReference type="OrthoDB" id="9786110at2"/>
<protein>
    <submittedName>
        <fullName evidence="4">Carboxylesterase</fullName>
    </submittedName>
</protein>
<accession>A0A1Z5HPH6</accession>
<dbReference type="InterPro" id="IPR022742">
    <property type="entry name" value="Hydrolase_4"/>
</dbReference>
<dbReference type="AlphaFoldDB" id="A0A1Z5HPH6"/>